<dbReference type="AlphaFoldDB" id="K3WD44"/>
<comment type="similarity">
    <text evidence="1">Belongs to the RRP7 family.</text>
</comment>
<organism evidence="5 6">
    <name type="scientific">Globisporangium ultimum (strain ATCC 200006 / CBS 805.95 / DAOM BR144)</name>
    <name type="common">Pythium ultimum</name>
    <dbReference type="NCBI Taxonomy" id="431595"/>
    <lineage>
        <taxon>Eukaryota</taxon>
        <taxon>Sar</taxon>
        <taxon>Stramenopiles</taxon>
        <taxon>Oomycota</taxon>
        <taxon>Peronosporomycetes</taxon>
        <taxon>Pythiales</taxon>
        <taxon>Pythiaceae</taxon>
        <taxon>Globisporangium</taxon>
    </lineage>
</organism>
<dbReference type="GO" id="GO:0006364">
    <property type="term" value="P:rRNA processing"/>
    <property type="evidence" value="ECO:0007669"/>
    <property type="project" value="TreeGrafter"/>
</dbReference>
<dbReference type="PANTHER" id="PTHR13191:SF0">
    <property type="entry name" value="RIBOSOMAL RNA-PROCESSING PROTEIN 7 HOMOLOG A-RELATED"/>
    <property type="match status" value="1"/>
</dbReference>
<evidence type="ECO:0000259" key="4">
    <source>
        <dbReference type="Pfam" id="PF12923"/>
    </source>
</evidence>
<dbReference type="EnsemblProtists" id="PYU1_T002885">
    <property type="protein sequence ID" value="PYU1_T002885"/>
    <property type="gene ID" value="PYU1_G002882"/>
</dbReference>
<reference evidence="6" key="2">
    <citation type="submission" date="2010-04" db="EMBL/GenBank/DDBJ databases">
        <authorList>
            <person name="Buell R."/>
            <person name="Hamilton J."/>
            <person name="Hostetler J."/>
        </authorList>
    </citation>
    <scope>NUCLEOTIDE SEQUENCE [LARGE SCALE GENOMIC DNA]</scope>
    <source>
        <strain evidence="6">DAOM:BR144</strain>
    </source>
</reference>
<dbReference type="eggNOG" id="KOG4008">
    <property type="taxonomic scope" value="Eukaryota"/>
</dbReference>
<dbReference type="Pfam" id="PF12923">
    <property type="entry name" value="RRP7"/>
    <property type="match status" value="1"/>
</dbReference>
<dbReference type="InterPro" id="IPR024326">
    <property type="entry name" value="RRP7_C"/>
</dbReference>
<reference evidence="5" key="3">
    <citation type="submission" date="2015-02" db="UniProtKB">
        <authorList>
            <consortium name="EnsemblProtists"/>
        </authorList>
    </citation>
    <scope>IDENTIFICATION</scope>
    <source>
        <strain evidence="5">DAOM BR144</strain>
    </source>
</reference>
<dbReference type="InterPro" id="IPR012677">
    <property type="entry name" value="Nucleotide-bd_a/b_plait_sf"/>
</dbReference>
<accession>K3WD44</accession>
<evidence type="ECO:0000256" key="3">
    <source>
        <dbReference type="SAM" id="MobiDB-lite"/>
    </source>
</evidence>
<dbReference type="EMBL" id="GL376628">
    <property type="status" value="NOT_ANNOTATED_CDS"/>
    <property type="molecule type" value="Genomic_DNA"/>
</dbReference>
<protein>
    <recommendedName>
        <fullName evidence="4">Ribosomal RNA-processing protein 7 C-terminal domain-containing protein</fullName>
    </recommendedName>
</protein>
<dbReference type="STRING" id="431595.K3WD44"/>
<dbReference type="VEuPathDB" id="FungiDB:PYU1_G002882"/>
<dbReference type="InParanoid" id="K3WD44"/>
<reference evidence="6" key="1">
    <citation type="journal article" date="2010" name="Genome Biol.">
        <title>Genome sequence of the necrotrophic plant pathogen Pythium ultimum reveals original pathogenicity mechanisms and effector repertoire.</title>
        <authorList>
            <person name="Levesque C.A."/>
            <person name="Brouwer H."/>
            <person name="Cano L."/>
            <person name="Hamilton J.P."/>
            <person name="Holt C."/>
            <person name="Huitema E."/>
            <person name="Raffaele S."/>
            <person name="Robideau G.P."/>
            <person name="Thines M."/>
            <person name="Win J."/>
            <person name="Zerillo M.M."/>
            <person name="Beakes G.W."/>
            <person name="Boore J.L."/>
            <person name="Busam D."/>
            <person name="Dumas B."/>
            <person name="Ferriera S."/>
            <person name="Fuerstenberg S.I."/>
            <person name="Gachon C.M."/>
            <person name="Gaulin E."/>
            <person name="Govers F."/>
            <person name="Grenville-Briggs L."/>
            <person name="Horner N."/>
            <person name="Hostetler J."/>
            <person name="Jiang R.H."/>
            <person name="Johnson J."/>
            <person name="Krajaejun T."/>
            <person name="Lin H."/>
            <person name="Meijer H.J."/>
            <person name="Moore B."/>
            <person name="Morris P."/>
            <person name="Phuntmart V."/>
            <person name="Puiu D."/>
            <person name="Shetty J."/>
            <person name="Stajich J.E."/>
            <person name="Tripathy S."/>
            <person name="Wawra S."/>
            <person name="van West P."/>
            <person name="Whitty B.R."/>
            <person name="Coutinho P.M."/>
            <person name="Henrissat B."/>
            <person name="Martin F."/>
            <person name="Thomas P.D."/>
            <person name="Tyler B.M."/>
            <person name="De Vries R.P."/>
            <person name="Kamoun S."/>
            <person name="Yandell M."/>
            <person name="Tisserat N."/>
            <person name="Buell C.R."/>
        </authorList>
    </citation>
    <scope>NUCLEOTIDE SEQUENCE</scope>
    <source>
        <strain evidence="6">DAOM:BR144</strain>
    </source>
</reference>
<name>K3WD44_GLOUD</name>
<proteinExistence type="inferred from homology"/>
<evidence type="ECO:0000313" key="6">
    <source>
        <dbReference type="Proteomes" id="UP000019132"/>
    </source>
</evidence>
<dbReference type="Proteomes" id="UP000019132">
    <property type="component" value="Unassembled WGS sequence"/>
</dbReference>
<feature type="domain" description="Ribosomal RNA-processing protein 7 C-terminal" evidence="4">
    <location>
        <begin position="148"/>
        <end position="260"/>
    </location>
</feature>
<dbReference type="InterPro" id="IPR040446">
    <property type="entry name" value="RRP7"/>
</dbReference>
<dbReference type="GO" id="GO:0000028">
    <property type="term" value="P:ribosomal small subunit assembly"/>
    <property type="evidence" value="ECO:0007669"/>
    <property type="project" value="TreeGrafter"/>
</dbReference>
<dbReference type="GO" id="GO:0034456">
    <property type="term" value="C:UTP-C complex"/>
    <property type="evidence" value="ECO:0007669"/>
    <property type="project" value="TreeGrafter"/>
</dbReference>
<dbReference type="Gene3D" id="6.10.250.1770">
    <property type="match status" value="1"/>
</dbReference>
<feature type="region of interest" description="Disordered" evidence="3">
    <location>
        <begin position="200"/>
        <end position="219"/>
    </location>
</feature>
<keyword evidence="2" id="KW-0175">Coiled coil</keyword>
<dbReference type="Gene3D" id="3.30.70.330">
    <property type="match status" value="1"/>
</dbReference>
<feature type="coiled-coil region" evidence="2">
    <location>
        <begin position="227"/>
        <end position="254"/>
    </location>
</feature>
<dbReference type="HOGENOM" id="CLU_036234_2_0_1"/>
<sequence>MAQVVGGYHAIALPLAHSAFKRYIYVKKHNVKENETVGGESQLVADRTVYVVNLPAHADEHWLRACLEPAVGSIQHVVNAKTAGTSNSNSNGNSSGGAQDPLMAKTAHVVFKSKDAVKKVLQVKQLAMSDNEAPATGLQAYLNKYRANKPGLAAVKAIADKYMAQFDADEEEDFRKREELKAQVDDDGFKMVVNTKKRTQAAADDLGRPAKKQKSKEMDNFYRFQMRERKRDQLKSLRERFEEDRQMVEKLKLANKFKPE</sequence>
<dbReference type="OMA" id="FASYIYV"/>
<keyword evidence="6" id="KW-1185">Reference proteome</keyword>
<dbReference type="GO" id="GO:0032545">
    <property type="term" value="C:CURI complex"/>
    <property type="evidence" value="ECO:0007669"/>
    <property type="project" value="TreeGrafter"/>
</dbReference>
<evidence type="ECO:0000256" key="2">
    <source>
        <dbReference type="SAM" id="Coils"/>
    </source>
</evidence>
<evidence type="ECO:0000313" key="5">
    <source>
        <dbReference type="EnsemblProtists" id="PYU1_T002885"/>
    </source>
</evidence>
<evidence type="ECO:0000256" key="1">
    <source>
        <dbReference type="ARBA" id="ARBA00006110"/>
    </source>
</evidence>
<dbReference type="PANTHER" id="PTHR13191">
    <property type="entry name" value="RIBOSOMAL RNA PROCESSING PROTEIN 7-RELATED"/>
    <property type="match status" value="1"/>
</dbReference>